<name>A0A1K1Q7H3_9BACT</name>
<evidence type="ECO:0000256" key="6">
    <source>
        <dbReference type="PIRSR" id="PIRSR600888-3"/>
    </source>
</evidence>
<evidence type="ECO:0000313" key="9">
    <source>
        <dbReference type="EMBL" id="WQG86679.1"/>
    </source>
</evidence>
<dbReference type="UniPathway" id="UPA00124"/>
<evidence type="ECO:0000256" key="7">
    <source>
        <dbReference type="RuleBase" id="RU364069"/>
    </source>
</evidence>
<evidence type="ECO:0000256" key="1">
    <source>
        <dbReference type="ARBA" id="ARBA00001298"/>
    </source>
</evidence>
<reference evidence="8 10" key="1">
    <citation type="submission" date="2016-11" db="EMBL/GenBank/DDBJ databases">
        <authorList>
            <person name="Jaros S."/>
            <person name="Januszkiewicz K."/>
            <person name="Wedrychowicz H."/>
        </authorList>
    </citation>
    <scope>NUCLEOTIDE SEQUENCE [LARGE SCALE GENOMIC DNA]</scope>
    <source>
        <strain evidence="8 10">DSM 784</strain>
    </source>
</reference>
<gene>
    <name evidence="9" type="primary">rfbC</name>
    <name evidence="8" type="ORF">SAMN05661012_02498</name>
    <name evidence="9" type="ORF">SR876_17215</name>
</gene>
<feature type="active site" description="Proton donor" evidence="5">
    <location>
        <position position="131"/>
    </location>
</feature>
<dbReference type="SUPFAM" id="SSF51182">
    <property type="entry name" value="RmlC-like cupins"/>
    <property type="match status" value="1"/>
</dbReference>
<dbReference type="EMBL" id="FPIZ01000007">
    <property type="protein sequence ID" value="SFW55681.1"/>
    <property type="molecule type" value="Genomic_DNA"/>
</dbReference>
<dbReference type="GO" id="GO:0008830">
    <property type="term" value="F:dTDP-4-dehydrorhamnose 3,5-epimerase activity"/>
    <property type="evidence" value="ECO:0007669"/>
    <property type="project" value="UniProtKB-UniRule"/>
</dbReference>
<sequence>MPFTTTPIPDLLVYEPKVHHDNRGYFFESYSERVFQDAGLDLKFIQDNQARSTYGVLRGLHYQLEPYAQTKLIRALEGKILDVVVDIRTGSPTYGQSFSIELSAENKLQLLVPKGFAHGYVVLSPTAEVMYKVDNFYHKASEGGIIYNDPVLKIDWQIDLSEAIVSDKDQILPTLANCTHNFVYTKPTE</sequence>
<evidence type="ECO:0000313" key="11">
    <source>
        <dbReference type="Proteomes" id="UP001326715"/>
    </source>
</evidence>
<dbReference type="InterPro" id="IPR014710">
    <property type="entry name" value="RmlC-like_jellyroll"/>
</dbReference>
<dbReference type="Proteomes" id="UP001326715">
    <property type="component" value="Chromosome"/>
</dbReference>
<feature type="active site" description="Proton acceptor" evidence="5">
    <location>
        <position position="61"/>
    </location>
</feature>
<dbReference type="GO" id="GO:0000271">
    <property type="term" value="P:polysaccharide biosynthetic process"/>
    <property type="evidence" value="ECO:0007669"/>
    <property type="project" value="TreeGrafter"/>
</dbReference>
<keyword evidence="7 9" id="KW-0413">Isomerase</keyword>
<dbReference type="Proteomes" id="UP000183788">
    <property type="component" value="Unassembled WGS sequence"/>
</dbReference>
<comment type="subunit">
    <text evidence="7">Homodimer.</text>
</comment>
<dbReference type="PANTHER" id="PTHR21047">
    <property type="entry name" value="DTDP-6-DEOXY-D-GLUCOSE-3,5 EPIMERASE"/>
    <property type="match status" value="1"/>
</dbReference>
<dbReference type="EMBL" id="CP140154">
    <property type="protein sequence ID" value="WQG86679.1"/>
    <property type="molecule type" value="Genomic_DNA"/>
</dbReference>
<comment type="similarity">
    <text evidence="7">Belongs to the dTDP-4-dehydrorhamnose 3,5-epimerase family.</text>
</comment>
<dbReference type="GO" id="GO:0019305">
    <property type="term" value="P:dTDP-rhamnose biosynthetic process"/>
    <property type="evidence" value="ECO:0007669"/>
    <property type="project" value="UniProtKB-UniRule"/>
</dbReference>
<dbReference type="InterPro" id="IPR011051">
    <property type="entry name" value="RmlC_Cupin_sf"/>
</dbReference>
<proteinExistence type="inferred from homology"/>
<evidence type="ECO:0000256" key="4">
    <source>
        <dbReference type="ARBA" id="ARBA00019595"/>
    </source>
</evidence>
<dbReference type="GO" id="GO:0005829">
    <property type="term" value="C:cytosol"/>
    <property type="evidence" value="ECO:0007669"/>
    <property type="project" value="TreeGrafter"/>
</dbReference>
<comment type="pathway">
    <text evidence="7">Carbohydrate biosynthesis; dTDP-L-rhamnose biosynthesis.</text>
</comment>
<dbReference type="AlphaFoldDB" id="A0A1K1Q7H3"/>
<comment type="catalytic activity">
    <reaction evidence="1 7">
        <text>dTDP-4-dehydro-6-deoxy-alpha-D-glucose = dTDP-4-dehydro-beta-L-rhamnose</text>
        <dbReference type="Rhea" id="RHEA:16969"/>
        <dbReference type="ChEBI" id="CHEBI:57649"/>
        <dbReference type="ChEBI" id="CHEBI:62830"/>
        <dbReference type="EC" id="5.1.3.13"/>
    </reaction>
</comment>
<dbReference type="STRING" id="1004.SAMN05661012_02498"/>
<evidence type="ECO:0000256" key="5">
    <source>
        <dbReference type="PIRSR" id="PIRSR600888-1"/>
    </source>
</evidence>
<organism evidence="8 10">
    <name type="scientific">Chitinophaga sancti</name>
    <dbReference type="NCBI Taxonomy" id="1004"/>
    <lineage>
        <taxon>Bacteria</taxon>
        <taxon>Pseudomonadati</taxon>
        <taxon>Bacteroidota</taxon>
        <taxon>Chitinophagia</taxon>
        <taxon>Chitinophagales</taxon>
        <taxon>Chitinophagaceae</taxon>
        <taxon>Chitinophaga</taxon>
    </lineage>
</organism>
<evidence type="ECO:0000313" key="10">
    <source>
        <dbReference type="Proteomes" id="UP000183788"/>
    </source>
</evidence>
<evidence type="ECO:0000256" key="2">
    <source>
        <dbReference type="ARBA" id="ARBA00001997"/>
    </source>
</evidence>
<evidence type="ECO:0000313" key="8">
    <source>
        <dbReference type="EMBL" id="SFW55681.1"/>
    </source>
</evidence>
<dbReference type="OrthoDB" id="9800680at2"/>
<keyword evidence="11" id="KW-1185">Reference proteome</keyword>
<evidence type="ECO:0000256" key="3">
    <source>
        <dbReference type="ARBA" id="ARBA00012098"/>
    </source>
</evidence>
<dbReference type="InterPro" id="IPR000888">
    <property type="entry name" value="RmlC-like"/>
</dbReference>
<dbReference type="PANTHER" id="PTHR21047:SF2">
    <property type="entry name" value="THYMIDINE DIPHOSPHO-4-KETO-RHAMNOSE 3,5-EPIMERASE"/>
    <property type="match status" value="1"/>
</dbReference>
<accession>A0A1K1Q7H3</accession>
<feature type="site" description="Participates in a stacking interaction with the thymidine ring of dTDP-4-oxo-6-deoxyglucose" evidence="6">
    <location>
        <position position="137"/>
    </location>
</feature>
<dbReference type="Gene3D" id="2.60.120.10">
    <property type="entry name" value="Jelly Rolls"/>
    <property type="match status" value="1"/>
</dbReference>
<dbReference type="Pfam" id="PF00908">
    <property type="entry name" value="dTDP_sugar_isom"/>
    <property type="match status" value="1"/>
</dbReference>
<dbReference type="CDD" id="cd00438">
    <property type="entry name" value="cupin_RmlC"/>
    <property type="match status" value="1"/>
</dbReference>
<reference evidence="9 11" key="2">
    <citation type="submission" date="2023-11" db="EMBL/GenBank/DDBJ databases">
        <title>MicrobeMod: A computational toolkit for identifying prokaryotic methylation and restriction-modification with nanopore sequencing.</title>
        <authorList>
            <person name="Crits-Christoph A."/>
            <person name="Kang S.C."/>
            <person name="Lee H."/>
            <person name="Ostrov N."/>
        </authorList>
    </citation>
    <scope>NUCLEOTIDE SEQUENCE [LARGE SCALE GENOMIC DNA]</scope>
    <source>
        <strain evidence="9 11">ATCC 23090</strain>
    </source>
</reference>
<dbReference type="EC" id="5.1.3.13" evidence="3 7"/>
<dbReference type="RefSeq" id="WP_072360439.1">
    <property type="nucleotide sequence ID" value="NZ_CBHWAX010000015.1"/>
</dbReference>
<protein>
    <recommendedName>
        <fullName evidence="4 7">dTDP-4-dehydrorhamnose 3,5-epimerase</fullName>
        <ecNumber evidence="3 7">5.1.3.13</ecNumber>
    </recommendedName>
    <alternativeName>
        <fullName evidence="7">Thymidine diphospho-4-keto-rhamnose 3,5-epimerase</fullName>
    </alternativeName>
</protein>
<dbReference type="NCBIfam" id="TIGR01221">
    <property type="entry name" value="rmlC"/>
    <property type="match status" value="1"/>
</dbReference>
<comment type="function">
    <text evidence="2 7">Catalyzes the epimerization of the C3' and C5'positions of dTDP-6-deoxy-D-xylo-4-hexulose, forming dTDP-6-deoxy-L-lyxo-4-hexulose.</text>
</comment>